<organism evidence="8 9">
    <name type="scientific">Catellicoccus marimammalium M35/04/3</name>
    <dbReference type="NCBI Taxonomy" id="1234409"/>
    <lineage>
        <taxon>Bacteria</taxon>
        <taxon>Bacillati</taxon>
        <taxon>Bacillota</taxon>
        <taxon>Bacilli</taxon>
        <taxon>Lactobacillales</taxon>
        <taxon>Enterococcaceae</taxon>
        <taxon>Catellicoccus</taxon>
    </lineage>
</organism>
<feature type="transmembrane region" description="Helical" evidence="6">
    <location>
        <begin position="158"/>
        <end position="179"/>
    </location>
</feature>
<evidence type="ECO:0000259" key="7">
    <source>
        <dbReference type="Pfam" id="PF10035"/>
    </source>
</evidence>
<evidence type="ECO:0000313" key="9">
    <source>
        <dbReference type="Proteomes" id="UP000016057"/>
    </source>
</evidence>
<dbReference type="PIRSF" id="PIRSF006483">
    <property type="entry name" value="Membrane_protein_YitT"/>
    <property type="match status" value="1"/>
</dbReference>
<evidence type="ECO:0000256" key="6">
    <source>
        <dbReference type="SAM" id="Phobius"/>
    </source>
</evidence>
<dbReference type="CDD" id="cd16380">
    <property type="entry name" value="YitT_C"/>
    <property type="match status" value="1"/>
</dbReference>
<dbReference type="STRING" id="1234409.C683_1182"/>
<keyword evidence="9" id="KW-1185">Reference proteome</keyword>
<evidence type="ECO:0000256" key="2">
    <source>
        <dbReference type="ARBA" id="ARBA00022475"/>
    </source>
</evidence>
<evidence type="ECO:0000313" key="8">
    <source>
        <dbReference type="EMBL" id="EKU26907.1"/>
    </source>
</evidence>
<dbReference type="InterPro" id="IPR015867">
    <property type="entry name" value="N-reg_PII/ATP_PRibTrfase_C"/>
</dbReference>
<evidence type="ECO:0000256" key="5">
    <source>
        <dbReference type="ARBA" id="ARBA00023136"/>
    </source>
</evidence>
<dbReference type="Pfam" id="PF10035">
    <property type="entry name" value="DUF2179"/>
    <property type="match status" value="1"/>
</dbReference>
<name>K8ZA20_9ENTE</name>
<dbReference type="PATRIC" id="fig|1234409.3.peg.1134"/>
<keyword evidence="3 6" id="KW-0812">Transmembrane</keyword>
<dbReference type="InterPro" id="IPR003740">
    <property type="entry name" value="YitT"/>
</dbReference>
<dbReference type="Gene3D" id="3.30.70.120">
    <property type="match status" value="1"/>
</dbReference>
<dbReference type="RefSeq" id="WP_009491996.1">
    <property type="nucleotide sequence ID" value="NZ_AMYT01000022.1"/>
</dbReference>
<reference evidence="8 9" key="1">
    <citation type="journal article" date="2013" name="Genome Announc.">
        <title>Draft Genome Sequence of Catellicoccus marimammalium, a Novel Species Commonly Found in Gull Feces.</title>
        <authorList>
            <person name="Weigand M.R."/>
            <person name="Ryu H."/>
            <person name="Bozcek L."/>
            <person name="Konstantinidis K.T."/>
            <person name="Santo Domingo J.W."/>
        </authorList>
    </citation>
    <scope>NUCLEOTIDE SEQUENCE [LARGE SCALE GENOMIC DNA]</scope>
    <source>
        <strain evidence="8 9">M35/04/3</strain>
    </source>
</reference>
<feature type="transmembrane region" description="Helical" evidence="6">
    <location>
        <begin position="21"/>
        <end position="37"/>
    </location>
</feature>
<dbReference type="Pfam" id="PF02588">
    <property type="entry name" value="YitT_membrane"/>
    <property type="match status" value="1"/>
</dbReference>
<dbReference type="EMBL" id="AMYT01000022">
    <property type="protein sequence ID" value="EKU26907.1"/>
    <property type="molecule type" value="Genomic_DNA"/>
</dbReference>
<dbReference type="InterPro" id="IPR051461">
    <property type="entry name" value="UPF0750_membrane"/>
</dbReference>
<feature type="transmembrane region" description="Helical" evidence="6">
    <location>
        <begin position="91"/>
        <end position="109"/>
    </location>
</feature>
<keyword evidence="4 6" id="KW-1133">Transmembrane helix</keyword>
<sequence length="294" mass="32481">MNIQRNDGKIMQSDYAQKFSASITYGLVSAIALNVFWQPGNIYASGITGFAQLIDNFLSHMLHINVPISMVIYGINIPLFILAWFKLGRKFTLFTILSVTISAVMIQIVPEVPLINDPLICAIFGGAINGIGVGFAMRNGVSSGGLDIISLYIRKKTGKSVGSISVLFNACIILAAGFLFGWPHAFYSMFSIFISGKMTDSIYTRQQKMQVMIVTRHPQRVIDTIQAQLRRGITIIHGAEGAYRHDSQTILITVITRYELPQLSKAMKQADDQAFVSIADNIKILGNFYDPGME</sequence>
<dbReference type="eggNOG" id="COG1284">
    <property type="taxonomic scope" value="Bacteria"/>
</dbReference>
<dbReference type="InterPro" id="IPR019264">
    <property type="entry name" value="DUF2179"/>
</dbReference>
<feature type="transmembrane region" description="Helical" evidence="6">
    <location>
        <begin position="115"/>
        <end position="137"/>
    </location>
</feature>
<dbReference type="GO" id="GO:0005886">
    <property type="term" value="C:plasma membrane"/>
    <property type="evidence" value="ECO:0007669"/>
    <property type="project" value="UniProtKB-SubCell"/>
</dbReference>
<dbReference type="Proteomes" id="UP000016057">
    <property type="component" value="Unassembled WGS sequence"/>
</dbReference>
<gene>
    <name evidence="8" type="ORF">C683_1182</name>
</gene>
<dbReference type="PANTHER" id="PTHR33545:SF5">
    <property type="entry name" value="UPF0750 MEMBRANE PROTEIN YITT"/>
    <property type="match status" value="1"/>
</dbReference>
<evidence type="ECO:0000256" key="3">
    <source>
        <dbReference type="ARBA" id="ARBA00022692"/>
    </source>
</evidence>
<evidence type="ECO:0000256" key="4">
    <source>
        <dbReference type="ARBA" id="ARBA00022989"/>
    </source>
</evidence>
<proteinExistence type="predicted"/>
<evidence type="ECO:0000256" key="1">
    <source>
        <dbReference type="ARBA" id="ARBA00004651"/>
    </source>
</evidence>
<dbReference type="AlphaFoldDB" id="K8ZA20"/>
<accession>K8ZA20</accession>
<feature type="transmembrane region" description="Helical" evidence="6">
    <location>
        <begin position="57"/>
        <end position="84"/>
    </location>
</feature>
<comment type="subcellular location">
    <subcellularLocation>
        <location evidence="1">Cell membrane</location>
        <topology evidence="1">Multi-pass membrane protein</topology>
    </subcellularLocation>
</comment>
<keyword evidence="2" id="KW-1003">Cell membrane</keyword>
<comment type="caution">
    <text evidence="8">The sequence shown here is derived from an EMBL/GenBank/DDBJ whole genome shotgun (WGS) entry which is preliminary data.</text>
</comment>
<keyword evidence="5 6" id="KW-0472">Membrane</keyword>
<dbReference type="PANTHER" id="PTHR33545">
    <property type="entry name" value="UPF0750 MEMBRANE PROTEIN YITT-RELATED"/>
    <property type="match status" value="1"/>
</dbReference>
<feature type="domain" description="DUF2179" evidence="7">
    <location>
        <begin position="231"/>
        <end position="286"/>
    </location>
</feature>
<protein>
    <submittedName>
        <fullName evidence="8">Integral membrane protein</fullName>
    </submittedName>
</protein>